<evidence type="ECO:0000313" key="1">
    <source>
        <dbReference type="EMBL" id="MCJ8738303.1"/>
    </source>
</evidence>
<dbReference type="EMBL" id="CM040986">
    <property type="protein sequence ID" value="MCJ8738303.1"/>
    <property type="molecule type" value="Genomic_DNA"/>
</dbReference>
<name>A0ACC5YRY2_9TELE</name>
<dbReference type="Proteomes" id="UP000830395">
    <property type="component" value="Chromosome 12"/>
</dbReference>
<comment type="caution">
    <text evidence="1">The sequence shown here is derived from an EMBL/GenBank/DDBJ whole genome shotgun (WGS) entry which is preliminary data.</text>
</comment>
<reference evidence="1" key="1">
    <citation type="submission" date="2020-02" db="EMBL/GenBank/DDBJ databases">
        <title>Genome sequencing of the panga catfish, Pangasius djambal.</title>
        <authorList>
            <person name="Wen M."/>
            <person name="Zahm M."/>
            <person name="Roques C."/>
            <person name="Cabau C."/>
            <person name="Klopp C."/>
            <person name="Donnadieu C."/>
            <person name="Jouanno E."/>
            <person name="Avarre J.-C."/>
            <person name="Campet M."/>
            <person name="Ha T."/>
            <person name="Dugue R."/>
            <person name="Lampietro C."/>
            <person name="Louis A."/>
            <person name="Herpin A."/>
            <person name="Echchiki A."/>
            <person name="Berthelot C."/>
            <person name="Parey E."/>
            <person name="Roest-Crollius H."/>
            <person name="Braasch I."/>
            <person name="Postlethwait J.H."/>
            <person name="Bobe J."/>
            <person name="Montfort J."/>
            <person name="Bouchez O."/>
            <person name="Begum T."/>
            <person name="Schartl M."/>
            <person name="Gustiano R."/>
            <person name="Guiguen Y."/>
        </authorList>
    </citation>
    <scope>NUCLEOTIDE SEQUENCE</scope>
    <source>
        <strain evidence="1">Pdj_M5554</strain>
    </source>
</reference>
<keyword evidence="2" id="KW-1185">Reference proteome</keyword>
<sequence length="796" mass="90934">MAPATKKHKKKKKPSFRKLLKTSNIKLDNKLKNRQFKQQSTAKKQRKEQRKLRQALSDASQQTVQPLERYEKKPEEEDDEEEFLESLPTDMMEDDDLEEIRAMAQKASFLTRDLSSCAPAHTKKRKSDQMLEKYEKMPRKSKQEEEKEVIHLLPIKDRSGLIPQTMEKPVVQKADEEDEQEGADDEDESEQAVEEAQSFLTLTPEEQLKLRSQKLMERKLRIASLGSVILADPTSNIKKLKELRAMLMETDPCVAVTVRKLVMVSLMEIFKDIVPSYRIRPLTEAEKNTKVKKETQQLREFEEGLVSQYKFYLENLEQTVKDWKQKKQKGSQAVALASYKGLAEVAIRCLCELLVALPHFNFHNNIIVAVVALMNEPAKKASRAASNLLKQDKLGQASLATVRVISGMVKGRNYNVKPEVLNTLLCLRIKEVDMKKDTEDLAPKQKFMNFQEKKKKLSRMQRKWKKAEEKLQKELLETEASESKDKKLKLHTETLNIVFLIYFRILKKAQKSVLLPSVLEGLAKFAHLINLEFFDDLLTVLHDLIMSGDLSHRESLHCILTAFHILSGQGDVLNIDPLKFYTHLYKTLLTLHAGASNEDTGIVLQCVDVMLSKRRKQVSLHRALAFLKRLDTLALHVMHDSCVGILAANRAIVHTFPKCDIMLDNDMQGSGVYLPELDEPEYCNPQNTCLWELHTLKRHYHPTVRKYASHLLAGAPSEGAGALSLELSRRAPVQLFEDHSVKDMTFNPPVAGPPRKKEHFTIGEAFLDSGLKAQIDAALQEDEQIPLDFAAHLSQK</sequence>
<accession>A0ACC5YRY2</accession>
<evidence type="ECO:0000313" key="2">
    <source>
        <dbReference type="Proteomes" id="UP000830395"/>
    </source>
</evidence>
<organism evidence="1 2">
    <name type="scientific">Pangasius djambal</name>
    <dbReference type="NCBI Taxonomy" id="1691987"/>
    <lineage>
        <taxon>Eukaryota</taxon>
        <taxon>Metazoa</taxon>
        <taxon>Chordata</taxon>
        <taxon>Craniata</taxon>
        <taxon>Vertebrata</taxon>
        <taxon>Euteleostomi</taxon>
        <taxon>Actinopterygii</taxon>
        <taxon>Neopterygii</taxon>
        <taxon>Teleostei</taxon>
        <taxon>Ostariophysi</taxon>
        <taxon>Siluriformes</taxon>
        <taxon>Pangasiidae</taxon>
        <taxon>Pangasius</taxon>
    </lineage>
</organism>
<gene>
    <name evidence="1" type="ORF">PDJAM_G00034060</name>
</gene>
<protein>
    <submittedName>
        <fullName evidence="1">Uncharacterized protein</fullName>
    </submittedName>
</protein>
<proteinExistence type="predicted"/>